<organism evidence="2 3">
    <name type="scientific">Ruicaihuangia caeni</name>
    <dbReference type="NCBI Taxonomy" id="3042517"/>
    <lineage>
        <taxon>Bacteria</taxon>
        <taxon>Bacillati</taxon>
        <taxon>Actinomycetota</taxon>
        <taxon>Actinomycetes</taxon>
        <taxon>Micrococcales</taxon>
        <taxon>Microbacteriaceae</taxon>
        <taxon>Ruicaihuangia</taxon>
    </lineage>
</organism>
<evidence type="ECO:0000313" key="2">
    <source>
        <dbReference type="EMBL" id="MDI2097851.1"/>
    </source>
</evidence>
<proteinExistence type="predicted"/>
<keyword evidence="1" id="KW-0472">Membrane</keyword>
<comment type="caution">
    <text evidence="2">The sequence shown here is derived from an EMBL/GenBank/DDBJ whole genome shotgun (WGS) entry which is preliminary data.</text>
</comment>
<protein>
    <submittedName>
        <fullName evidence="2">DUF6186 family protein</fullName>
    </submittedName>
</protein>
<accession>A0AAW6T213</accession>
<dbReference type="AlphaFoldDB" id="A0AAW6T213"/>
<dbReference type="Proteomes" id="UP001321506">
    <property type="component" value="Unassembled WGS sequence"/>
</dbReference>
<gene>
    <name evidence="2" type="ORF">QF206_02570</name>
</gene>
<dbReference type="EMBL" id="JASATX010000001">
    <property type="protein sequence ID" value="MDI2097851.1"/>
    <property type="molecule type" value="Genomic_DNA"/>
</dbReference>
<keyword evidence="3" id="KW-1185">Reference proteome</keyword>
<sequence>MRSVTEFVYLACLIAAVALMLDGQRERSALMPAAQFFDTLMHDRAPRVTILLFWWWLGWHFLVADTLAG</sequence>
<evidence type="ECO:0000256" key="1">
    <source>
        <dbReference type="SAM" id="Phobius"/>
    </source>
</evidence>
<keyword evidence="1" id="KW-0812">Transmembrane</keyword>
<dbReference type="RefSeq" id="WP_281487629.1">
    <property type="nucleotide sequence ID" value="NZ_JASATX010000001.1"/>
</dbReference>
<evidence type="ECO:0000313" key="3">
    <source>
        <dbReference type="Proteomes" id="UP001321506"/>
    </source>
</evidence>
<reference evidence="2 3" key="1">
    <citation type="submission" date="2023-04" db="EMBL/GenBank/DDBJ databases">
        <title>Klugiella caeni sp. nov. isolated from the sludge of biochemical tank.</title>
        <authorList>
            <person name="Geng K."/>
        </authorList>
    </citation>
    <scope>NUCLEOTIDE SEQUENCE [LARGE SCALE GENOMIC DNA]</scope>
    <source>
        <strain evidence="2 3">YN-L-19</strain>
    </source>
</reference>
<dbReference type="Pfam" id="PF19684">
    <property type="entry name" value="DUF6186"/>
    <property type="match status" value="1"/>
</dbReference>
<name>A0AAW6T213_9MICO</name>
<dbReference type="InterPro" id="IPR046177">
    <property type="entry name" value="DUF6186"/>
</dbReference>
<feature type="transmembrane region" description="Helical" evidence="1">
    <location>
        <begin position="49"/>
        <end position="68"/>
    </location>
</feature>
<keyword evidence="1" id="KW-1133">Transmembrane helix</keyword>